<proteinExistence type="predicted"/>
<organism evidence="1">
    <name type="scientific">marine sediment metagenome</name>
    <dbReference type="NCBI Taxonomy" id="412755"/>
    <lineage>
        <taxon>unclassified sequences</taxon>
        <taxon>metagenomes</taxon>
        <taxon>ecological metagenomes</taxon>
    </lineage>
</organism>
<name>A0A0F9K967_9ZZZZ</name>
<accession>A0A0F9K967</accession>
<gene>
    <name evidence="1" type="ORF">LCGC14_1663730</name>
</gene>
<feature type="non-terminal residue" evidence="1">
    <location>
        <position position="1"/>
    </location>
</feature>
<sequence length="95" mass="11107">LFEELDKGDLIVYTDKGVLVINGYSDNRDRKYIKILCDDLKTGDTLLKSLEDLKIDLFIKIKRTNPLKEVLETNGFKFFKNRGKEVLMIKHKSKE</sequence>
<comment type="caution">
    <text evidence="1">The sequence shown here is derived from an EMBL/GenBank/DDBJ whole genome shotgun (WGS) entry which is preliminary data.</text>
</comment>
<dbReference type="AlphaFoldDB" id="A0A0F9K967"/>
<dbReference type="EMBL" id="LAZR01014180">
    <property type="protein sequence ID" value="KKM18628.1"/>
    <property type="molecule type" value="Genomic_DNA"/>
</dbReference>
<protein>
    <submittedName>
        <fullName evidence="1">Uncharacterized protein</fullName>
    </submittedName>
</protein>
<reference evidence="1" key="1">
    <citation type="journal article" date="2015" name="Nature">
        <title>Complex archaea that bridge the gap between prokaryotes and eukaryotes.</title>
        <authorList>
            <person name="Spang A."/>
            <person name="Saw J.H."/>
            <person name="Jorgensen S.L."/>
            <person name="Zaremba-Niedzwiedzka K."/>
            <person name="Martijn J."/>
            <person name="Lind A.E."/>
            <person name="van Eijk R."/>
            <person name="Schleper C."/>
            <person name="Guy L."/>
            <person name="Ettema T.J."/>
        </authorList>
    </citation>
    <scope>NUCLEOTIDE SEQUENCE</scope>
</reference>
<evidence type="ECO:0000313" key="1">
    <source>
        <dbReference type="EMBL" id="KKM18628.1"/>
    </source>
</evidence>